<sequence length="141" mass="15696">MSLVRVDAHDPNLVAVWTLLTELRPQLTLQTFAQLLIDAVQMNLVYEAAILEGKAVALVGWRLVTDSRLGRHVYVADLVVTTRRRGLGLGHAVLAKVVERTRELECTHVVLDSGITNTSAHRFYEAFGFTQTALQFELALN</sequence>
<feature type="domain" description="N-acetyltransferase" evidence="3">
    <location>
        <begin position="1"/>
        <end position="141"/>
    </location>
</feature>
<dbReference type="AlphaFoldDB" id="A0A1Q4HMF8"/>
<dbReference type="CDD" id="cd04301">
    <property type="entry name" value="NAT_SF"/>
    <property type="match status" value="1"/>
</dbReference>
<dbReference type="GO" id="GO:0016747">
    <property type="term" value="F:acyltransferase activity, transferring groups other than amino-acyl groups"/>
    <property type="evidence" value="ECO:0007669"/>
    <property type="project" value="InterPro"/>
</dbReference>
<proteinExistence type="predicted"/>
<protein>
    <recommendedName>
        <fullName evidence="3">N-acetyltransferase domain-containing protein</fullName>
    </recommendedName>
</protein>
<dbReference type="STRING" id="1801.BRW64_02830"/>
<keyword evidence="1" id="KW-0808">Transferase</keyword>
<keyword evidence="2" id="KW-0012">Acyltransferase</keyword>
<reference evidence="4 5" key="1">
    <citation type="submission" date="2016-09" db="EMBL/GenBank/DDBJ databases">
        <title>genome sequences of unsequenced Mycobacteria.</title>
        <authorList>
            <person name="Greninger A.L."/>
            <person name="Jerome K.R."/>
            <person name="Mcnair B."/>
            <person name="Wallis C."/>
            <person name="Fang F."/>
        </authorList>
    </citation>
    <scope>NUCLEOTIDE SEQUENCE [LARGE SCALE GENOMIC DNA]</scope>
    <source>
        <strain evidence="4 5">BM1</strain>
    </source>
</reference>
<dbReference type="EMBL" id="MIJD01000006">
    <property type="protein sequence ID" value="OPE56183.1"/>
    <property type="molecule type" value="Genomic_DNA"/>
</dbReference>
<evidence type="ECO:0000313" key="4">
    <source>
        <dbReference type="EMBL" id="OPE56183.1"/>
    </source>
</evidence>
<evidence type="ECO:0000256" key="1">
    <source>
        <dbReference type="ARBA" id="ARBA00022679"/>
    </source>
</evidence>
<gene>
    <name evidence="4" type="ORF">BV510_01200</name>
</gene>
<dbReference type="SUPFAM" id="SSF55729">
    <property type="entry name" value="Acyl-CoA N-acyltransferases (Nat)"/>
    <property type="match status" value="1"/>
</dbReference>
<dbReference type="PANTHER" id="PTHR43877">
    <property type="entry name" value="AMINOALKYLPHOSPHONATE N-ACETYLTRANSFERASE-RELATED-RELATED"/>
    <property type="match status" value="1"/>
</dbReference>
<evidence type="ECO:0000256" key="2">
    <source>
        <dbReference type="ARBA" id="ARBA00023315"/>
    </source>
</evidence>
<dbReference type="PROSITE" id="PS51186">
    <property type="entry name" value="GNAT"/>
    <property type="match status" value="1"/>
</dbReference>
<dbReference type="InterPro" id="IPR000182">
    <property type="entry name" value="GNAT_dom"/>
</dbReference>
<dbReference type="InterPro" id="IPR016181">
    <property type="entry name" value="Acyl_CoA_acyltransferase"/>
</dbReference>
<evidence type="ECO:0000313" key="5">
    <source>
        <dbReference type="Proteomes" id="UP000191039"/>
    </source>
</evidence>
<comment type="caution">
    <text evidence="4">The sequence shown here is derived from an EMBL/GenBank/DDBJ whole genome shotgun (WGS) entry which is preliminary data.</text>
</comment>
<accession>A0A1Q4HMF8</accession>
<organism evidence="4 5">
    <name type="scientific">Mycolicibacterium diernhoferi</name>
    <dbReference type="NCBI Taxonomy" id="1801"/>
    <lineage>
        <taxon>Bacteria</taxon>
        <taxon>Bacillati</taxon>
        <taxon>Actinomycetota</taxon>
        <taxon>Actinomycetes</taxon>
        <taxon>Mycobacteriales</taxon>
        <taxon>Mycobacteriaceae</taxon>
        <taxon>Mycolicibacterium</taxon>
    </lineage>
</organism>
<evidence type="ECO:0000259" key="3">
    <source>
        <dbReference type="PROSITE" id="PS51186"/>
    </source>
</evidence>
<name>A0A1Q4HMF8_9MYCO</name>
<dbReference type="Gene3D" id="3.40.630.30">
    <property type="match status" value="1"/>
</dbReference>
<dbReference type="Proteomes" id="UP000191039">
    <property type="component" value="Unassembled WGS sequence"/>
</dbReference>
<dbReference type="PANTHER" id="PTHR43877:SF2">
    <property type="entry name" value="AMINOALKYLPHOSPHONATE N-ACETYLTRANSFERASE-RELATED"/>
    <property type="match status" value="1"/>
</dbReference>
<dbReference type="InterPro" id="IPR050832">
    <property type="entry name" value="Bact_Acetyltransf"/>
</dbReference>
<dbReference type="Pfam" id="PF00583">
    <property type="entry name" value="Acetyltransf_1"/>
    <property type="match status" value="1"/>
</dbReference>